<dbReference type="InterPro" id="IPR001375">
    <property type="entry name" value="Peptidase_S9_cat"/>
</dbReference>
<feature type="chain" id="PRO_5047535150" evidence="2">
    <location>
        <begin position="20"/>
        <end position="697"/>
    </location>
</feature>
<reference evidence="4 5" key="1">
    <citation type="submission" date="2024-01" db="EMBL/GenBank/DDBJ databases">
        <title>Hyphobacterium bacterium isolated from marine sediment.</title>
        <authorList>
            <person name="Zhao S."/>
        </authorList>
    </citation>
    <scope>NUCLEOTIDE SEQUENCE [LARGE SCALE GENOMIC DNA]</scope>
    <source>
        <strain evidence="5">HN65</strain>
    </source>
</reference>
<evidence type="ECO:0000256" key="1">
    <source>
        <dbReference type="ARBA" id="ARBA00022801"/>
    </source>
</evidence>
<protein>
    <submittedName>
        <fullName evidence="4">S9 family peptidase</fullName>
        <ecNumber evidence="4">3.4.-.-</ecNumber>
    </submittedName>
</protein>
<keyword evidence="1 4" id="KW-0378">Hydrolase</keyword>
<dbReference type="Proteomes" id="UP001354971">
    <property type="component" value="Unassembled WGS sequence"/>
</dbReference>
<dbReference type="SUPFAM" id="SSF53474">
    <property type="entry name" value="alpha/beta-Hydrolases"/>
    <property type="match status" value="1"/>
</dbReference>
<organism evidence="4 5">
    <name type="scientific">Hyphobacterium lacteum</name>
    <dbReference type="NCBI Taxonomy" id="3116575"/>
    <lineage>
        <taxon>Bacteria</taxon>
        <taxon>Pseudomonadati</taxon>
        <taxon>Pseudomonadota</taxon>
        <taxon>Alphaproteobacteria</taxon>
        <taxon>Maricaulales</taxon>
        <taxon>Maricaulaceae</taxon>
        <taxon>Hyphobacterium</taxon>
    </lineage>
</organism>
<evidence type="ECO:0000313" key="5">
    <source>
        <dbReference type="Proteomes" id="UP001354971"/>
    </source>
</evidence>
<feature type="signal peptide" evidence="2">
    <location>
        <begin position="1"/>
        <end position="19"/>
    </location>
</feature>
<dbReference type="SUPFAM" id="SSF82171">
    <property type="entry name" value="DPP6 N-terminal domain-like"/>
    <property type="match status" value="1"/>
</dbReference>
<proteinExistence type="predicted"/>
<dbReference type="PANTHER" id="PTHR42776">
    <property type="entry name" value="SERINE PEPTIDASE S9 FAMILY MEMBER"/>
    <property type="match status" value="1"/>
</dbReference>
<evidence type="ECO:0000259" key="3">
    <source>
        <dbReference type="Pfam" id="PF00326"/>
    </source>
</evidence>
<keyword evidence="5" id="KW-1185">Reference proteome</keyword>
<sequence>MRSWIIALLVGLASGAASAQPIMPEIGQADIEDFIDTPETTRPRLSPDGRFLAYMVHTDHEIDGDVLIIQDLDAEEGTEALRGGFGRFPIINIAWASNNRVLVTLLIDGQVQFGRYFSMSAPIVRTLSIDRRDITQPVVLFESEGRRVFQNIYNAAGNTLVHSLPDDPEHVLMSAYRGDALHLWRVNVFTGEADVVERGNSRTLHWHTDATGFAVMRIDSISNGRQIRVFTREPGARRWRRTRTYRVNELTDRNADFDWVGISDQPGMIYVFSRQEGADRRGLYLYDIANETYAEVMAEHDRYDIQRGIVSPHGGAFLGYAYQADRMEVEIVDPDLRRHYRGIVGFFGENVSVMPEEFSGDRMVLVVSGPREPGVYYLYDRAERSISPIFSSRPRLPPDVLHDVEILRYQASDGLQLTAYLTRPRRGMGPATPLVLLPHGGPEMRDIYDFDLFAQYYASQGYAVLQPNFRGSSGYGRAFAESGYGAWGDRMQRDLDDAVQSLIDQGRVAPDRICIAGFSYGGYAALVGGAQRPDLYQCVFAGAAVTDLIGFVDHWEDVDEDAHEYWQEAIGNTQTDRDRLFWVSPVNLADRMTMPVLLVHSTDDPIVPFEHSRMMADALEEAGAEYHFQIFSDGGHSFNRTGLLRSILTQSTELFDRTIGPDRFSNEPIFPEELFPDVEIVESVKGAVSVLEEASTD</sequence>
<comment type="caution">
    <text evidence="4">The sequence shown here is derived from an EMBL/GenBank/DDBJ whole genome shotgun (WGS) entry which is preliminary data.</text>
</comment>
<dbReference type="EC" id="3.4.-.-" evidence="4"/>
<dbReference type="PANTHER" id="PTHR42776:SF27">
    <property type="entry name" value="DIPEPTIDYL PEPTIDASE FAMILY MEMBER 6"/>
    <property type="match status" value="1"/>
</dbReference>
<dbReference type="Pfam" id="PF00326">
    <property type="entry name" value="Peptidase_S9"/>
    <property type="match status" value="1"/>
</dbReference>
<name>A0ABU7LS48_9PROT</name>
<dbReference type="Gene3D" id="3.40.50.1820">
    <property type="entry name" value="alpha/beta hydrolase"/>
    <property type="match status" value="1"/>
</dbReference>
<dbReference type="RefSeq" id="WP_330199378.1">
    <property type="nucleotide sequence ID" value="NZ_JAZDRP010000005.1"/>
</dbReference>
<gene>
    <name evidence="4" type="ORF">V0U79_10080</name>
</gene>
<dbReference type="EMBL" id="JAZDRP010000005">
    <property type="protein sequence ID" value="MEE2526717.1"/>
    <property type="molecule type" value="Genomic_DNA"/>
</dbReference>
<dbReference type="GO" id="GO:0016787">
    <property type="term" value="F:hydrolase activity"/>
    <property type="evidence" value="ECO:0007669"/>
    <property type="project" value="UniProtKB-KW"/>
</dbReference>
<evidence type="ECO:0000313" key="4">
    <source>
        <dbReference type="EMBL" id="MEE2526717.1"/>
    </source>
</evidence>
<evidence type="ECO:0000256" key="2">
    <source>
        <dbReference type="SAM" id="SignalP"/>
    </source>
</evidence>
<dbReference type="InterPro" id="IPR029058">
    <property type="entry name" value="AB_hydrolase_fold"/>
</dbReference>
<keyword evidence="2" id="KW-0732">Signal</keyword>
<feature type="domain" description="Peptidase S9 prolyl oligopeptidase catalytic" evidence="3">
    <location>
        <begin position="450"/>
        <end position="656"/>
    </location>
</feature>
<accession>A0ABU7LS48</accession>